<evidence type="ECO:0000313" key="2">
    <source>
        <dbReference type="Proteomes" id="UP000034050"/>
    </source>
</evidence>
<comment type="caution">
    <text evidence="1">The sequence shown here is derived from an EMBL/GenBank/DDBJ whole genome shotgun (WGS) entry which is preliminary data.</text>
</comment>
<gene>
    <name evidence="1" type="ORF">UV61_C0017G0022</name>
</gene>
<name>A0A0G1ER31_9BACT</name>
<reference evidence="1 2" key="1">
    <citation type="journal article" date="2015" name="Nature">
        <title>rRNA introns, odd ribosomes, and small enigmatic genomes across a large radiation of phyla.</title>
        <authorList>
            <person name="Brown C.T."/>
            <person name="Hug L.A."/>
            <person name="Thomas B.C."/>
            <person name="Sharon I."/>
            <person name="Castelle C.J."/>
            <person name="Singh A."/>
            <person name="Wilkins M.J."/>
            <person name="Williams K.H."/>
            <person name="Banfield J.F."/>
        </authorList>
    </citation>
    <scope>NUCLEOTIDE SEQUENCE [LARGE SCALE GENOMIC DNA]</scope>
</reference>
<dbReference type="Proteomes" id="UP000034050">
    <property type="component" value="Unassembled WGS sequence"/>
</dbReference>
<sequence>MMTTEERLRFIVTKVEQSPLPDPEKLKLYTAMREGIKACVMPVLLKNMSKEQLDRLNTHLDEVTPEKFVELVTSALRTPDVYTDMDELLGQVLDSYEKTLQEYHIID</sequence>
<evidence type="ECO:0000313" key="1">
    <source>
        <dbReference type="EMBL" id="KKS85511.1"/>
    </source>
</evidence>
<organism evidence="1 2">
    <name type="scientific">Candidatus Gottesmanbacteria bacterium GW2011_GWB1_43_11</name>
    <dbReference type="NCBI Taxonomy" id="1618446"/>
    <lineage>
        <taxon>Bacteria</taxon>
        <taxon>Candidatus Gottesmaniibacteriota</taxon>
    </lineage>
</organism>
<protein>
    <submittedName>
        <fullName evidence="1">Uncharacterized protein</fullName>
    </submittedName>
</protein>
<dbReference type="EMBL" id="LCFD01000017">
    <property type="protein sequence ID" value="KKS85511.1"/>
    <property type="molecule type" value="Genomic_DNA"/>
</dbReference>
<dbReference type="AlphaFoldDB" id="A0A0G1ER31"/>
<proteinExistence type="predicted"/>
<accession>A0A0G1ER31</accession>